<dbReference type="CDD" id="cd00383">
    <property type="entry name" value="trans_reg_C"/>
    <property type="match status" value="1"/>
</dbReference>
<gene>
    <name evidence="3" type="ORF">RDJLphi2_gp32</name>
</gene>
<dbReference type="InterPro" id="IPR016032">
    <property type="entry name" value="Sig_transdc_resp-reg_C-effctor"/>
</dbReference>
<dbReference type="GO" id="GO:0006355">
    <property type="term" value="P:regulation of DNA-templated transcription"/>
    <property type="evidence" value="ECO:0007669"/>
    <property type="project" value="InterPro"/>
</dbReference>
<dbReference type="SMART" id="SM00862">
    <property type="entry name" value="Trans_reg_C"/>
    <property type="match status" value="1"/>
</dbReference>
<accession>A0A0K0PVG9</accession>
<keyword evidence="1" id="KW-0238">DNA-binding</keyword>
<dbReference type="OrthoDB" id="32148at10239"/>
<dbReference type="Gene3D" id="1.10.10.10">
    <property type="entry name" value="Winged helix-like DNA-binding domain superfamily/Winged helix DNA-binding domain"/>
    <property type="match status" value="1"/>
</dbReference>
<protein>
    <submittedName>
        <fullName evidence="3">Transcriptional regulator CtrA</fullName>
    </submittedName>
</protein>
<sequence>MSDTTITLNADGTLSSDFGEAHLTNKELALLVAVMSRKGGILTKQAGLTELYGGMDEPEVKIIDVFICKVRAKLLKVGSPDAIETVWGQGYRWNKTVKVLTPDGGFLSMETSPELTERLEDLALATNCNVASLLHRIVTENLGRYEQEAWA</sequence>
<dbReference type="GO" id="GO:0003677">
    <property type="term" value="F:DNA binding"/>
    <property type="evidence" value="ECO:0007669"/>
    <property type="project" value="UniProtKB-KW"/>
</dbReference>
<dbReference type="InterPro" id="IPR001867">
    <property type="entry name" value="OmpR/PhoB-type_DNA-bd"/>
</dbReference>
<dbReference type="Pfam" id="PF00486">
    <property type="entry name" value="Trans_reg_C"/>
    <property type="match status" value="1"/>
</dbReference>
<organism evidence="3 4">
    <name type="scientific">Roseobacter phage RDJL Phi 2</name>
    <dbReference type="NCBI Taxonomy" id="1682380"/>
    <lineage>
        <taxon>Viruses</taxon>
        <taxon>Duplodnaviria</taxon>
        <taxon>Heunggongvirae</taxon>
        <taxon>Uroviricota</taxon>
        <taxon>Caudoviricetes</taxon>
        <taxon>Xiamenvirus</taxon>
        <taxon>Xiamenvirus RDJL2</taxon>
    </lineage>
</organism>
<dbReference type="GO" id="GO:0000160">
    <property type="term" value="P:phosphorelay signal transduction system"/>
    <property type="evidence" value="ECO:0007669"/>
    <property type="project" value="InterPro"/>
</dbReference>
<dbReference type="SUPFAM" id="SSF46894">
    <property type="entry name" value="C-terminal effector domain of the bipartite response regulators"/>
    <property type="match status" value="1"/>
</dbReference>
<feature type="domain" description="OmpR/PhoB-type" evidence="2">
    <location>
        <begin position="1"/>
        <end position="95"/>
    </location>
</feature>
<evidence type="ECO:0000259" key="2">
    <source>
        <dbReference type="PROSITE" id="PS51755"/>
    </source>
</evidence>
<dbReference type="PROSITE" id="PS51755">
    <property type="entry name" value="OMPR_PHOB"/>
    <property type="match status" value="1"/>
</dbReference>
<evidence type="ECO:0000256" key="1">
    <source>
        <dbReference type="ARBA" id="ARBA00023125"/>
    </source>
</evidence>
<evidence type="ECO:0000313" key="3">
    <source>
        <dbReference type="EMBL" id="AKQ75822.1"/>
    </source>
</evidence>
<name>A0A0K0PVG9_9CAUD</name>
<keyword evidence="4" id="KW-1185">Reference proteome</keyword>
<reference evidence="4" key="1">
    <citation type="submission" date="2015-07" db="EMBL/GenBank/DDBJ databases">
        <title>Complete genome sequence of Roseophage RDJL phage 2, a siphovirus infects Roseobacter denitrificans OCh114.</title>
        <authorList>
            <person name="Liang Y."/>
            <person name="Zhang Y."/>
            <person name="Zhou C."/>
            <person name="Chen Z."/>
            <person name="Yang S."/>
        </authorList>
    </citation>
    <scope>NUCLEOTIDE SEQUENCE [LARGE SCALE GENOMIC DNA]</scope>
</reference>
<dbReference type="Proteomes" id="UP000223793">
    <property type="component" value="Segment"/>
</dbReference>
<dbReference type="EMBL" id="KT266805">
    <property type="protein sequence ID" value="AKQ75822.1"/>
    <property type="molecule type" value="Genomic_DNA"/>
</dbReference>
<proteinExistence type="predicted"/>
<dbReference type="InterPro" id="IPR036388">
    <property type="entry name" value="WH-like_DNA-bd_sf"/>
</dbReference>
<evidence type="ECO:0000313" key="4">
    <source>
        <dbReference type="Proteomes" id="UP000223793"/>
    </source>
</evidence>